<feature type="compositionally biased region" description="Polar residues" evidence="3">
    <location>
        <begin position="544"/>
        <end position="560"/>
    </location>
</feature>
<evidence type="ECO:0000259" key="6">
    <source>
        <dbReference type="PROSITE" id="PS51182"/>
    </source>
</evidence>
<dbReference type="InterPro" id="IPR016130">
    <property type="entry name" value="Tyr_Pase_AS"/>
</dbReference>
<dbReference type="SUPFAM" id="SSF52799">
    <property type="entry name" value="(Phosphotyrosine protein) phosphatases II"/>
    <property type="match status" value="1"/>
</dbReference>
<evidence type="ECO:0000256" key="1">
    <source>
        <dbReference type="ARBA" id="ARBA00022801"/>
    </source>
</evidence>
<dbReference type="PANTHER" id="PTHR12305">
    <property type="entry name" value="PHOSPHATASE WITH HOMOLOGY TO TENSIN"/>
    <property type="match status" value="1"/>
</dbReference>
<keyword evidence="1" id="KW-0378">Hydrolase</keyword>
<dbReference type="InterPro" id="IPR029023">
    <property type="entry name" value="Tensin_phosphatase"/>
</dbReference>
<keyword evidence="2" id="KW-0904">Protein phosphatase</keyword>
<evidence type="ECO:0000256" key="2">
    <source>
        <dbReference type="ARBA" id="ARBA00022912"/>
    </source>
</evidence>
<dbReference type="PROSITE" id="PS51181">
    <property type="entry name" value="PPASE_TENSIN"/>
    <property type="match status" value="1"/>
</dbReference>
<evidence type="ECO:0008006" key="9">
    <source>
        <dbReference type="Google" id="ProtNLM"/>
    </source>
</evidence>
<evidence type="ECO:0000259" key="4">
    <source>
        <dbReference type="PROSITE" id="PS50056"/>
    </source>
</evidence>
<proteinExistence type="predicted"/>
<feature type="domain" description="Phosphatase tensin-type" evidence="5">
    <location>
        <begin position="160"/>
        <end position="386"/>
    </location>
</feature>
<accession>A0A8X8Y6Y2</accession>
<dbReference type="Gene3D" id="3.90.190.10">
    <property type="entry name" value="Protein tyrosine phosphatase superfamily"/>
    <property type="match status" value="1"/>
</dbReference>
<feature type="compositionally biased region" description="Polar residues" evidence="3">
    <location>
        <begin position="594"/>
        <end position="611"/>
    </location>
</feature>
<feature type="compositionally biased region" description="Acidic residues" evidence="3">
    <location>
        <begin position="563"/>
        <end position="574"/>
    </location>
</feature>
<dbReference type="SMART" id="SM01326">
    <property type="entry name" value="PTEN_C2"/>
    <property type="match status" value="1"/>
</dbReference>
<reference evidence="7" key="1">
    <citation type="submission" date="2018-01" db="EMBL/GenBank/DDBJ databases">
        <authorList>
            <person name="Mao J.F."/>
        </authorList>
    </citation>
    <scope>NUCLEOTIDE SEQUENCE</scope>
    <source>
        <strain evidence="7">Huo1</strain>
        <tissue evidence="7">Leaf</tissue>
    </source>
</reference>
<dbReference type="Pfam" id="PF22918">
    <property type="entry name" value="PTEN2_C2"/>
    <property type="match status" value="1"/>
</dbReference>
<gene>
    <name evidence="7" type="ORF">SASPL_115135</name>
</gene>
<feature type="region of interest" description="Disordered" evidence="3">
    <location>
        <begin position="1"/>
        <end position="42"/>
    </location>
</feature>
<dbReference type="EMBL" id="PNBA02000005">
    <property type="protein sequence ID" value="KAG6424715.1"/>
    <property type="molecule type" value="Genomic_DNA"/>
</dbReference>
<dbReference type="PROSITE" id="PS51182">
    <property type="entry name" value="C2_TENSIN"/>
    <property type="match status" value="1"/>
</dbReference>
<evidence type="ECO:0000259" key="5">
    <source>
        <dbReference type="PROSITE" id="PS51181"/>
    </source>
</evidence>
<feature type="compositionally biased region" description="Basic and acidic residues" evidence="3">
    <location>
        <begin position="528"/>
        <end position="543"/>
    </location>
</feature>
<organism evidence="7">
    <name type="scientific">Salvia splendens</name>
    <name type="common">Scarlet sage</name>
    <dbReference type="NCBI Taxonomy" id="180675"/>
    <lineage>
        <taxon>Eukaryota</taxon>
        <taxon>Viridiplantae</taxon>
        <taxon>Streptophyta</taxon>
        <taxon>Embryophyta</taxon>
        <taxon>Tracheophyta</taxon>
        <taxon>Spermatophyta</taxon>
        <taxon>Magnoliopsida</taxon>
        <taxon>eudicotyledons</taxon>
        <taxon>Gunneridae</taxon>
        <taxon>Pentapetalae</taxon>
        <taxon>asterids</taxon>
        <taxon>lamiids</taxon>
        <taxon>Lamiales</taxon>
        <taxon>Lamiaceae</taxon>
        <taxon>Nepetoideae</taxon>
        <taxon>Mentheae</taxon>
        <taxon>Salviinae</taxon>
        <taxon>Salvia</taxon>
        <taxon>Salvia subgen. Calosphace</taxon>
        <taxon>core Calosphace</taxon>
    </lineage>
</organism>
<dbReference type="AlphaFoldDB" id="A0A8X8Y6Y2"/>
<feature type="region of interest" description="Disordered" evidence="3">
    <location>
        <begin position="523"/>
        <end position="649"/>
    </location>
</feature>
<evidence type="ECO:0000313" key="8">
    <source>
        <dbReference type="Proteomes" id="UP000298416"/>
    </source>
</evidence>
<dbReference type="InterPro" id="IPR055183">
    <property type="entry name" value="PTEN2A/B_C2"/>
</dbReference>
<feature type="domain" description="C2 tensin-type" evidence="6">
    <location>
        <begin position="393"/>
        <end position="520"/>
    </location>
</feature>
<dbReference type="PANTHER" id="PTHR12305:SF96">
    <property type="entry name" value="PHOSPHATIDYLINOSITOL 3,4,5-TRISPHOSPHATE 3-PHOSPHATASE AND PROTEIN-TYROSINE-PHOSPHATASE PTEN2A"/>
    <property type="match status" value="1"/>
</dbReference>
<name>A0A8X8Y6Y2_SALSN</name>
<feature type="compositionally biased region" description="Polar residues" evidence="3">
    <location>
        <begin position="1"/>
        <end position="25"/>
    </location>
</feature>
<dbReference type="InterPro" id="IPR029021">
    <property type="entry name" value="Prot-tyrosine_phosphatase-like"/>
</dbReference>
<evidence type="ECO:0000256" key="3">
    <source>
        <dbReference type="SAM" id="MobiDB-lite"/>
    </source>
</evidence>
<feature type="domain" description="Tyrosine specific protein phosphatases" evidence="4">
    <location>
        <begin position="321"/>
        <end position="360"/>
    </location>
</feature>
<feature type="compositionally biased region" description="Basic and acidic residues" evidence="3">
    <location>
        <begin position="630"/>
        <end position="639"/>
    </location>
</feature>
<feature type="compositionally biased region" description="Polar residues" evidence="3">
    <location>
        <begin position="32"/>
        <end position="42"/>
    </location>
</feature>
<dbReference type="InterPro" id="IPR000387">
    <property type="entry name" value="Tyr_Pase_dom"/>
</dbReference>
<dbReference type="GO" id="GO:0004721">
    <property type="term" value="F:phosphoprotein phosphatase activity"/>
    <property type="evidence" value="ECO:0007669"/>
    <property type="project" value="UniProtKB-KW"/>
</dbReference>
<dbReference type="InterPro" id="IPR014020">
    <property type="entry name" value="Tensin_C2-dom"/>
</dbReference>
<sequence length="673" mass="74876">MESETAKSSLPQPGQDSNVGSSPSNIMEKESSAQGPTSVSSTSAISAWARGLKLTQAQQEPKKTNSGNFTFARLASGLGLQIPSKLDENADKGSAPAQSGVIGSLTKGIVDSSLNAVKAVQVKARHIVSQNKRRYQMYLHCCFSSDIAGLYNAPSDLWFLECEEGGFDLDMTYITENIIAMGFPAGDLSSGLFGYFEGFYRNHMEEVIKFFETHHKVGPIDTVKMIEMTKRTQELKVTNTPPKSHVFAELQVIFLNGEMENIKYIIFVQRGCMMLHYLRERVVRKVACFPFDDHNCPPIHLIKLFCQSAYSWLKEDILNVVVVHCKAGKARTGLMICSLLLFLKFFPTAEDCISYYNQQRCVDGKGLILPSQIRYVKYFERILTQFNGEAPPGRRCMLRGFRLHNCPYWVRPSITISNHNGALFSTKKHPKTKDLMPEDFWIRAQKKGIVVFALPGEPGLTELVGDFKVHFHDHQGDFYCWMNTSLMENRVILAASTLDDFDKRKLPSPGFHVEIVMVDYDGTAPSKTRADDSTKGADGKQRDAPSSSENKDPSSQQNKQNNDDDVFSDSDGEEPAPSRSRSVDQRPIPVAGTAPQSEQASKSERVSSVSHQMERLSVGRESTSSQTQSKEVKVDEVERPPSTIPNMGSTDIKAIAADASVFSFGDDEDDESE</sequence>
<reference evidence="7" key="2">
    <citation type="submission" date="2020-08" db="EMBL/GenBank/DDBJ databases">
        <title>Plant Genome Project.</title>
        <authorList>
            <person name="Zhang R.-G."/>
        </authorList>
    </citation>
    <scope>NUCLEOTIDE SEQUENCE</scope>
    <source>
        <strain evidence="7">Huo1</strain>
        <tissue evidence="7">Leaf</tissue>
    </source>
</reference>
<protein>
    <recommendedName>
        <fullName evidence="9">Phosphatidylinositol-3,4,5-trisphosphate 3-phosphatase and dual-specificity protein phosphatase PTEN</fullName>
    </recommendedName>
</protein>
<dbReference type="Proteomes" id="UP000298416">
    <property type="component" value="Unassembled WGS sequence"/>
</dbReference>
<dbReference type="PROSITE" id="PS00383">
    <property type="entry name" value="TYR_PHOSPHATASE_1"/>
    <property type="match status" value="1"/>
</dbReference>
<dbReference type="GO" id="GO:0005829">
    <property type="term" value="C:cytosol"/>
    <property type="evidence" value="ECO:0007669"/>
    <property type="project" value="TreeGrafter"/>
</dbReference>
<dbReference type="GO" id="GO:0016314">
    <property type="term" value="F:phosphatidylinositol-3,4,5-trisphosphate 3-phosphatase activity"/>
    <property type="evidence" value="ECO:0007669"/>
    <property type="project" value="TreeGrafter"/>
</dbReference>
<feature type="compositionally biased region" description="Polar residues" evidence="3">
    <location>
        <begin position="620"/>
        <end position="629"/>
    </location>
</feature>
<comment type="caution">
    <text evidence="7">The sequence shown here is derived from an EMBL/GenBank/DDBJ whole genome shotgun (WGS) entry which is preliminary data.</text>
</comment>
<dbReference type="PROSITE" id="PS50056">
    <property type="entry name" value="TYR_PHOSPHATASE_2"/>
    <property type="match status" value="1"/>
</dbReference>
<dbReference type="InterPro" id="IPR051281">
    <property type="entry name" value="Dual-spec_lipid-protein_phosph"/>
</dbReference>
<keyword evidence="8" id="KW-1185">Reference proteome</keyword>
<evidence type="ECO:0000313" key="7">
    <source>
        <dbReference type="EMBL" id="KAG6424715.1"/>
    </source>
</evidence>